<evidence type="ECO:0000313" key="1">
    <source>
        <dbReference type="EMBL" id="KFF29060.1"/>
    </source>
</evidence>
<dbReference type="Proteomes" id="UP000028709">
    <property type="component" value="Unassembled WGS sequence"/>
</dbReference>
<name>A0A086BJE6_9FLAO</name>
<dbReference type="OrthoDB" id="767755at2"/>
<keyword evidence="2" id="KW-1185">Reference proteome</keyword>
<dbReference type="eggNOG" id="ENOG5032R6E">
    <property type="taxonomic scope" value="Bacteria"/>
</dbReference>
<dbReference type="RefSeq" id="WP_034683505.1">
    <property type="nucleotide sequence ID" value="NZ_CP023049.2"/>
</dbReference>
<reference evidence="1 2" key="1">
    <citation type="submission" date="2014-07" db="EMBL/GenBank/DDBJ databases">
        <title>Genome of Chryseobacterium piperi CTM.</title>
        <authorList>
            <person name="Pipes S.E."/>
            <person name="Stropko S.J."/>
            <person name="Newman J.D."/>
        </authorList>
    </citation>
    <scope>NUCLEOTIDE SEQUENCE [LARGE SCALE GENOMIC DNA]</scope>
    <source>
        <strain evidence="1 2">CTM</strain>
    </source>
</reference>
<sequence length="424" mass="49164">MSKEKMVEASRTQIMKNKIRVPGSVLLMFLLSSLTANCSKEAGKDKHSPMELEHDSIRPTLARQIEAGASEEYGSFDQYTKKDLDVLIEVEKAKMDQNGFKQITNEDFVKRIENIFGKKIEISSSQEYLKLNLKNKCDQVSDYKIFSPEHQNIYISKKDKILTSFYPLPAFLDYNALFPELRKLEKTPIEFTRDGDKMYAQRWKDIADLEILRNKNIQTTIHRNKYLFNDNRSSLNWLAVKDQDFLKRLVAEFGYDQEEKINTLALRLFFEEYSAEDDMSLGKLGRIVFVKGCDGKLQIRKGLLNSIEKSTTEDDDRYITALGDYIIAYLYKEDDNTFTPNEKAEIVAYISNIEGPAFHKYKNESDSAWEQAATPLYFLLSKDAMNHPEVLDIIKKNNYFDLQPLKEYIESGQLEKEAPPAQEK</sequence>
<organism evidence="1 2">
    <name type="scientific">Chryseobacterium piperi</name>
    <dbReference type="NCBI Taxonomy" id="558152"/>
    <lineage>
        <taxon>Bacteria</taxon>
        <taxon>Pseudomonadati</taxon>
        <taxon>Bacteroidota</taxon>
        <taxon>Flavobacteriia</taxon>
        <taxon>Flavobacteriales</taxon>
        <taxon>Weeksellaceae</taxon>
        <taxon>Chryseobacterium group</taxon>
        <taxon>Chryseobacterium</taxon>
    </lineage>
</organism>
<dbReference type="KEGG" id="cpip:CJF12_08280"/>
<gene>
    <name evidence="1" type="ORF">IQ37_07965</name>
</gene>
<dbReference type="AlphaFoldDB" id="A0A086BJE6"/>
<evidence type="ECO:0000313" key="2">
    <source>
        <dbReference type="Proteomes" id="UP000028709"/>
    </source>
</evidence>
<dbReference type="EMBL" id="JPRJ01000010">
    <property type="protein sequence ID" value="KFF29060.1"/>
    <property type="molecule type" value="Genomic_DNA"/>
</dbReference>
<protein>
    <submittedName>
        <fullName evidence="1">Uncharacterized protein</fullName>
    </submittedName>
</protein>
<accession>A0A086BJE6</accession>
<proteinExistence type="predicted"/>
<comment type="caution">
    <text evidence="1">The sequence shown here is derived from an EMBL/GenBank/DDBJ whole genome shotgun (WGS) entry which is preliminary data.</text>
</comment>